<evidence type="ECO:0000313" key="2">
    <source>
        <dbReference type="EMBL" id="ELU41431.1"/>
    </source>
</evidence>
<name>L8WTH2_THACA</name>
<protein>
    <submittedName>
        <fullName evidence="2">Uncharacterized protein</fullName>
    </submittedName>
</protein>
<gene>
    <name evidence="2" type="ORF">AG1IA_04522</name>
</gene>
<dbReference type="Proteomes" id="UP000011668">
    <property type="component" value="Unassembled WGS sequence"/>
</dbReference>
<organism evidence="2 3">
    <name type="scientific">Thanatephorus cucumeris (strain AG1-IA)</name>
    <name type="common">Rice sheath blight fungus</name>
    <name type="synonym">Rhizoctonia solani</name>
    <dbReference type="NCBI Taxonomy" id="983506"/>
    <lineage>
        <taxon>Eukaryota</taxon>
        <taxon>Fungi</taxon>
        <taxon>Dikarya</taxon>
        <taxon>Basidiomycota</taxon>
        <taxon>Agaricomycotina</taxon>
        <taxon>Agaricomycetes</taxon>
        <taxon>Cantharellales</taxon>
        <taxon>Ceratobasidiaceae</taxon>
        <taxon>Rhizoctonia</taxon>
        <taxon>Rhizoctonia solani AG-1</taxon>
    </lineage>
</organism>
<reference evidence="2 3" key="1">
    <citation type="journal article" date="2013" name="Nat. Commun.">
        <title>The evolution and pathogenic mechanisms of the rice sheath blight pathogen.</title>
        <authorList>
            <person name="Zheng A."/>
            <person name="Lin R."/>
            <person name="Xu L."/>
            <person name="Qin P."/>
            <person name="Tang C."/>
            <person name="Ai P."/>
            <person name="Zhang D."/>
            <person name="Liu Y."/>
            <person name="Sun Z."/>
            <person name="Feng H."/>
            <person name="Wang Y."/>
            <person name="Chen Y."/>
            <person name="Liang X."/>
            <person name="Fu R."/>
            <person name="Li Q."/>
            <person name="Zhang J."/>
            <person name="Yu X."/>
            <person name="Xie Z."/>
            <person name="Ding L."/>
            <person name="Guan P."/>
            <person name="Tang J."/>
            <person name="Liang Y."/>
            <person name="Wang S."/>
            <person name="Deng Q."/>
            <person name="Li S."/>
            <person name="Zhu J."/>
            <person name="Wang L."/>
            <person name="Liu H."/>
            <person name="Li P."/>
        </authorList>
    </citation>
    <scope>NUCLEOTIDE SEQUENCE [LARGE SCALE GENOMIC DNA]</scope>
    <source>
        <strain evidence="3">AG-1 IA</strain>
    </source>
</reference>
<keyword evidence="3" id="KW-1185">Reference proteome</keyword>
<accession>L8WTH2</accession>
<dbReference type="HOGENOM" id="CLU_1846449_0_0_1"/>
<evidence type="ECO:0000313" key="3">
    <source>
        <dbReference type="Proteomes" id="UP000011668"/>
    </source>
</evidence>
<feature type="compositionally biased region" description="Polar residues" evidence="1">
    <location>
        <begin position="109"/>
        <end position="139"/>
    </location>
</feature>
<evidence type="ECO:0000256" key="1">
    <source>
        <dbReference type="SAM" id="MobiDB-lite"/>
    </source>
</evidence>
<comment type="caution">
    <text evidence="2">The sequence shown here is derived from an EMBL/GenBank/DDBJ whole genome shotgun (WGS) entry which is preliminary data.</text>
</comment>
<dbReference type="AlphaFoldDB" id="L8WTH2"/>
<dbReference type="EMBL" id="AFRT01001056">
    <property type="protein sequence ID" value="ELU41431.1"/>
    <property type="molecule type" value="Genomic_DNA"/>
</dbReference>
<sequence>MIQAPNAYETHQVVACPKRGNRQDRPNLRLPRWRFFQLSRLGSERSQIKSYFLPTVPRQTTPRSFLGNPDGDLDFYGGHSQNVSVDSTNQLFPCHWPANPAGSMRLTPKGSTNPTLASSSAYTQSTLAGNETQSRASNS</sequence>
<feature type="region of interest" description="Disordered" evidence="1">
    <location>
        <begin position="99"/>
        <end position="139"/>
    </location>
</feature>
<proteinExistence type="predicted"/>